<accession>A0ACC2M264</accession>
<dbReference type="EMBL" id="CM056813">
    <property type="protein sequence ID" value="KAJ8639789.1"/>
    <property type="molecule type" value="Genomic_DNA"/>
</dbReference>
<reference evidence="1 2" key="1">
    <citation type="journal article" date="2022" name="Hortic Res">
        <title>A haplotype resolved chromosomal level avocado genome allows analysis of novel avocado genes.</title>
        <authorList>
            <person name="Nath O."/>
            <person name="Fletcher S.J."/>
            <person name="Hayward A."/>
            <person name="Shaw L.M."/>
            <person name="Masouleh A.K."/>
            <person name="Furtado A."/>
            <person name="Henry R.J."/>
            <person name="Mitter N."/>
        </authorList>
    </citation>
    <scope>NUCLEOTIDE SEQUENCE [LARGE SCALE GENOMIC DNA]</scope>
    <source>
        <strain evidence="2">cv. Hass</strain>
    </source>
</reference>
<evidence type="ECO:0000313" key="1">
    <source>
        <dbReference type="EMBL" id="KAJ8639789.1"/>
    </source>
</evidence>
<gene>
    <name evidence="1" type="ORF">MRB53_016483</name>
</gene>
<proteinExistence type="predicted"/>
<evidence type="ECO:0000313" key="2">
    <source>
        <dbReference type="Proteomes" id="UP001234297"/>
    </source>
</evidence>
<keyword evidence="2" id="KW-1185">Reference proteome</keyword>
<name>A0ACC2M264_PERAE</name>
<protein>
    <submittedName>
        <fullName evidence="1">Uncharacterized protein</fullName>
    </submittedName>
</protein>
<dbReference type="Proteomes" id="UP001234297">
    <property type="component" value="Chromosome 5"/>
</dbReference>
<sequence length="92" mass="10474">MYSNCLPDDLPQIDMMICIVDPDREPLALVADTFLSLMAYEYDVNKVSNYCVSNEGGSELTFHATYQASIFVKDWLSSCRKYNVKPRAPQLL</sequence>
<comment type="caution">
    <text evidence="1">The sequence shown here is derived from an EMBL/GenBank/DDBJ whole genome shotgun (WGS) entry which is preliminary data.</text>
</comment>
<organism evidence="1 2">
    <name type="scientific">Persea americana</name>
    <name type="common">Avocado</name>
    <dbReference type="NCBI Taxonomy" id="3435"/>
    <lineage>
        <taxon>Eukaryota</taxon>
        <taxon>Viridiplantae</taxon>
        <taxon>Streptophyta</taxon>
        <taxon>Embryophyta</taxon>
        <taxon>Tracheophyta</taxon>
        <taxon>Spermatophyta</taxon>
        <taxon>Magnoliopsida</taxon>
        <taxon>Magnoliidae</taxon>
        <taxon>Laurales</taxon>
        <taxon>Lauraceae</taxon>
        <taxon>Persea</taxon>
    </lineage>
</organism>